<dbReference type="EMBL" id="OY660866">
    <property type="protein sequence ID" value="CAJ1053622.1"/>
    <property type="molecule type" value="Genomic_DNA"/>
</dbReference>
<dbReference type="Proteomes" id="UP001178508">
    <property type="component" value="Chromosome 3"/>
</dbReference>
<evidence type="ECO:0000313" key="1">
    <source>
        <dbReference type="EMBL" id="CAJ1053622.1"/>
    </source>
</evidence>
<gene>
    <name evidence="1" type="ORF">XNOV1_A040962</name>
</gene>
<keyword evidence="2" id="KW-1185">Reference proteome</keyword>
<organism evidence="1 2">
    <name type="scientific">Xyrichtys novacula</name>
    <name type="common">Pearly razorfish</name>
    <name type="synonym">Hemipteronotus novacula</name>
    <dbReference type="NCBI Taxonomy" id="13765"/>
    <lineage>
        <taxon>Eukaryota</taxon>
        <taxon>Metazoa</taxon>
        <taxon>Chordata</taxon>
        <taxon>Craniata</taxon>
        <taxon>Vertebrata</taxon>
        <taxon>Euteleostomi</taxon>
        <taxon>Actinopterygii</taxon>
        <taxon>Neopterygii</taxon>
        <taxon>Teleostei</taxon>
        <taxon>Neoteleostei</taxon>
        <taxon>Acanthomorphata</taxon>
        <taxon>Eupercaria</taxon>
        <taxon>Labriformes</taxon>
        <taxon>Labridae</taxon>
        <taxon>Xyrichtys</taxon>
    </lineage>
</organism>
<name>A0AAV1EXQ4_XYRNO</name>
<dbReference type="AlphaFoldDB" id="A0AAV1EXQ4"/>
<evidence type="ECO:0000313" key="2">
    <source>
        <dbReference type="Proteomes" id="UP001178508"/>
    </source>
</evidence>
<sequence>MTFNVVRQVRGEDPDADTETEINLKRLLMSKKGEIVQTEEVRRAGWLAVVWAGDTAGKNQRRQELINMKIVTGSKVLKIIPRGRPGDTSVPLGRVDNTQALRLRAAGFLKSLNWR</sequence>
<proteinExistence type="predicted"/>
<accession>A0AAV1EXQ4</accession>
<reference evidence="1" key="1">
    <citation type="submission" date="2023-08" db="EMBL/GenBank/DDBJ databases">
        <authorList>
            <person name="Alioto T."/>
            <person name="Alioto T."/>
            <person name="Gomez Garrido J."/>
        </authorList>
    </citation>
    <scope>NUCLEOTIDE SEQUENCE</scope>
</reference>
<protein>
    <submittedName>
        <fullName evidence="1">Uncharacterized protein</fullName>
    </submittedName>
</protein>